<evidence type="ECO:0000256" key="4">
    <source>
        <dbReference type="ARBA" id="ARBA00022618"/>
    </source>
</evidence>
<keyword evidence="2" id="KW-1003">Cell membrane</keyword>
<name>A0A381PTN3_9ZZZZ</name>
<comment type="subcellular location">
    <subcellularLocation>
        <location evidence="1">Cell membrane</location>
        <topology evidence="1">Single-pass membrane protein</topology>
    </subcellularLocation>
</comment>
<evidence type="ECO:0008006" key="11">
    <source>
        <dbReference type="Google" id="ProtNLM"/>
    </source>
</evidence>
<evidence type="ECO:0000313" key="10">
    <source>
        <dbReference type="EMBL" id="SUZ69878.1"/>
    </source>
</evidence>
<dbReference type="InterPro" id="IPR003400">
    <property type="entry name" value="ExbD"/>
</dbReference>
<organism evidence="10">
    <name type="scientific">marine metagenome</name>
    <dbReference type="NCBI Taxonomy" id="408172"/>
    <lineage>
        <taxon>unclassified sequences</taxon>
        <taxon>metagenomes</taxon>
        <taxon>ecological metagenomes</taxon>
    </lineage>
</organism>
<sequence>MTSILRKKKLMGEINVVPYIDVMLVLLIIFMVTAPLLTQGIKVELPKAGTEPISESTNTPLILSVDAGGNLYINVGDDEDKPVISNEIISRTRAVLNNNPGTLVLIKADRSVPYGIVVGAMVLLQKGGANNIGFVTDPLNTYPVP</sequence>
<dbReference type="NCBIfam" id="TIGR02801">
    <property type="entry name" value="tolR"/>
    <property type="match status" value="1"/>
</dbReference>
<dbReference type="GO" id="GO:0005886">
    <property type="term" value="C:plasma membrane"/>
    <property type="evidence" value="ECO:0007669"/>
    <property type="project" value="UniProtKB-SubCell"/>
</dbReference>
<keyword evidence="6 9" id="KW-1133">Transmembrane helix</keyword>
<evidence type="ECO:0000256" key="2">
    <source>
        <dbReference type="ARBA" id="ARBA00022475"/>
    </source>
</evidence>
<dbReference type="Gene3D" id="3.30.420.270">
    <property type="match status" value="1"/>
</dbReference>
<keyword evidence="5 9" id="KW-0812">Transmembrane</keyword>
<dbReference type="InterPro" id="IPR014168">
    <property type="entry name" value="Tol-Pal_TolR"/>
</dbReference>
<evidence type="ECO:0000256" key="5">
    <source>
        <dbReference type="ARBA" id="ARBA00022692"/>
    </source>
</evidence>
<dbReference type="PANTHER" id="PTHR30558:SF7">
    <property type="entry name" value="TOL-PAL SYSTEM PROTEIN TOLR"/>
    <property type="match status" value="1"/>
</dbReference>
<evidence type="ECO:0000256" key="1">
    <source>
        <dbReference type="ARBA" id="ARBA00004162"/>
    </source>
</evidence>
<dbReference type="HAMAP" id="MF_02203">
    <property type="entry name" value="TolR"/>
    <property type="match status" value="1"/>
</dbReference>
<dbReference type="AlphaFoldDB" id="A0A381PTN3"/>
<keyword evidence="3" id="KW-0997">Cell inner membrane</keyword>
<dbReference type="GO" id="GO:0051301">
    <property type="term" value="P:cell division"/>
    <property type="evidence" value="ECO:0007669"/>
    <property type="project" value="UniProtKB-KW"/>
</dbReference>
<evidence type="ECO:0000256" key="6">
    <source>
        <dbReference type="ARBA" id="ARBA00022989"/>
    </source>
</evidence>
<evidence type="ECO:0000256" key="8">
    <source>
        <dbReference type="ARBA" id="ARBA00023306"/>
    </source>
</evidence>
<keyword evidence="4" id="KW-0132">Cell division</keyword>
<evidence type="ECO:0000256" key="9">
    <source>
        <dbReference type="SAM" id="Phobius"/>
    </source>
</evidence>
<dbReference type="GO" id="GO:0022857">
    <property type="term" value="F:transmembrane transporter activity"/>
    <property type="evidence" value="ECO:0007669"/>
    <property type="project" value="InterPro"/>
</dbReference>
<dbReference type="GO" id="GO:0015031">
    <property type="term" value="P:protein transport"/>
    <property type="evidence" value="ECO:0007669"/>
    <property type="project" value="InterPro"/>
</dbReference>
<proteinExistence type="inferred from homology"/>
<feature type="transmembrane region" description="Helical" evidence="9">
    <location>
        <begin position="16"/>
        <end position="37"/>
    </location>
</feature>
<keyword evidence="8" id="KW-0131">Cell cycle</keyword>
<reference evidence="10" key="1">
    <citation type="submission" date="2018-05" db="EMBL/GenBank/DDBJ databases">
        <authorList>
            <person name="Lanie J.A."/>
            <person name="Ng W.-L."/>
            <person name="Kazmierczak K.M."/>
            <person name="Andrzejewski T.M."/>
            <person name="Davidsen T.M."/>
            <person name="Wayne K.J."/>
            <person name="Tettelin H."/>
            <person name="Glass J.I."/>
            <person name="Rusch D."/>
            <person name="Podicherti R."/>
            <person name="Tsui H.-C.T."/>
            <person name="Winkler M.E."/>
        </authorList>
    </citation>
    <scope>NUCLEOTIDE SEQUENCE</scope>
</reference>
<evidence type="ECO:0000256" key="7">
    <source>
        <dbReference type="ARBA" id="ARBA00023136"/>
    </source>
</evidence>
<keyword evidence="7 9" id="KW-0472">Membrane</keyword>
<gene>
    <name evidence="10" type="ORF">METZ01_LOCUS22732</name>
</gene>
<dbReference type="EMBL" id="UINC01001073">
    <property type="protein sequence ID" value="SUZ69878.1"/>
    <property type="molecule type" value="Genomic_DNA"/>
</dbReference>
<dbReference type="Pfam" id="PF02472">
    <property type="entry name" value="ExbD"/>
    <property type="match status" value="1"/>
</dbReference>
<dbReference type="PANTHER" id="PTHR30558">
    <property type="entry name" value="EXBD MEMBRANE COMPONENT OF PMF-DRIVEN MACROMOLECULE IMPORT SYSTEM"/>
    <property type="match status" value="1"/>
</dbReference>
<accession>A0A381PTN3</accession>
<evidence type="ECO:0000256" key="3">
    <source>
        <dbReference type="ARBA" id="ARBA00022519"/>
    </source>
</evidence>
<protein>
    <recommendedName>
        <fullName evidence="11">Tol-Pal system protein TolR</fullName>
    </recommendedName>
</protein>